<dbReference type="CDD" id="cd07557">
    <property type="entry name" value="trimeric_dUTPase"/>
    <property type="match status" value="1"/>
</dbReference>
<evidence type="ECO:0000256" key="2">
    <source>
        <dbReference type="ARBA" id="ARBA00012379"/>
    </source>
</evidence>
<dbReference type="Pfam" id="PF00692">
    <property type="entry name" value="dUTPase"/>
    <property type="match status" value="1"/>
</dbReference>
<dbReference type="AlphaFoldDB" id="A0A5D6W972"/>
<dbReference type="GO" id="GO:0000287">
    <property type="term" value="F:magnesium ion binding"/>
    <property type="evidence" value="ECO:0007669"/>
    <property type="project" value="InterPro"/>
</dbReference>
<evidence type="ECO:0000256" key="3">
    <source>
        <dbReference type="ARBA" id="ARBA00022801"/>
    </source>
</evidence>
<dbReference type="Proteomes" id="UP000323646">
    <property type="component" value="Unassembled WGS sequence"/>
</dbReference>
<dbReference type="OrthoDB" id="9809956at2"/>
<accession>A0A5D6W972</accession>
<dbReference type="InterPro" id="IPR008181">
    <property type="entry name" value="dUTPase"/>
</dbReference>
<dbReference type="InterPro" id="IPR033704">
    <property type="entry name" value="dUTPase_trimeric"/>
</dbReference>
<proteinExistence type="inferred from homology"/>
<dbReference type="EMBL" id="VTOY01000001">
    <property type="protein sequence ID" value="TYZ25041.1"/>
    <property type="molecule type" value="Genomic_DNA"/>
</dbReference>
<comment type="caution">
    <text evidence="7">The sequence shown here is derived from an EMBL/GenBank/DDBJ whole genome shotgun (WGS) entry which is preliminary data.</text>
</comment>
<dbReference type="GO" id="GO:0046081">
    <property type="term" value="P:dUTP catabolic process"/>
    <property type="evidence" value="ECO:0007669"/>
    <property type="project" value="InterPro"/>
</dbReference>
<organism evidence="7 8">
    <name type="scientific">Selenomonas ruminis</name>
    <dbReference type="NCBI Taxonomy" id="2593411"/>
    <lineage>
        <taxon>Bacteria</taxon>
        <taxon>Bacillati</taxon>
        <taxon>Bacillota</taxon>
        <taxon>Negativicutes</taxon>
        <taxon>Selenomonadales</taxon>
        <taxon>Selenomonadaceae</taxon>
        <taxon>Selenomonas</taxon>
    </lineage>
</organism>
<dbReference type="Gene3D" id="2.70.40.10">
    <property type="match status" value="1"/>
</dbReference>
<reference evidence="7 8" key="1">
    <citation type="submission" date="2019-08" db="EMBL/GenBank/DDBJ databases">
        <title>Selenomonas sp. mPRGC5 and Selenomonas sp. mPRGC8 isolated from ruminal fluid of dairy goat (Capra hircus).</title>
        <authorList>
            <person name="Poothong S."/>
            <person name="Nuengjamnong C."/>
            <person name="Tanasupawat S."/>
        </authorList>
    </citation>
    <scope>NUCLEOTIDE SEQUENCE [LARGE SCALE GENOMIC DNA]</scope>
    <source>
        <strain evidence="8">mPRGC5</strain>
    </source>
</reference>
<dbReference type="EC" id="3.6.1.23" evidence="2"/>
<evidence type="ECO:0000313" key="8">
    <source>
        <dbReference type="Proteomes" id="UP000323646"/>
    </source>
</evidence>
<evidence type="ECO:0000259" key="6">
    <source>
        <dbReference type="Pfam" id="PF00692"/>
    </source>
</evidence>
<name>A0A5D6W972_9FIRM</name>
<dbReference type="NCBIfam" id="NF001862">
    <property type="entry name" value="PRK00601.1"/>
    <property type="match status" value="1"/>
</dbReference>
<dbReference type="GO" id="GO:0006226">
    <property type="term" value="P:dUMP biosynthetic process"/>
    <property type="evidence" value="ECO:0007669"/>
    <property type="project" value="InterPro"/>
</dbReference>
<keyword evidence="8" id="KW-1185">Reference proteome</keyword>
<dbReference type="PANTHER" id="PTHR11241:SF0">
    <property type="entry name" value="DEOXYURIDINE 5'-TRIPHOSPHATE NUCLEOTIDOHYDROLASE"/>
    <property type="match status" value="1"/>
</dbReference>
<dbReference type="SUPFAM" id="SSF51283">
    <property type="entry name" value="dUTPase-like"/>
    <property type="match status" value="1"/>
</dbReference>
<dbReference type="InterPro" id="IPR029054">
    <property type="entry name" value="dUTPase-like"/>
</dbReference>
<comment type="similarity">
    <text evidence="1">Belongs to the dUTPase family.</text>
</comment>
<evidence type="ECO:0000256" key="1">
    <source>
        <dbReference type="ARBA" id="ARBA00006581"/>
    </source>
</evidence>
<comment type="catalytic activity">
    <reaction evidence="5">
        <text>dUTP + H2O = dUMP + diphosphate + H(+)</text>
        <dbReference type="Rhea" id="RHEA:10248"/>
        <dbReference type="ChEBI" id="CHEBI:15377"/>
        <dbReference type="ChEBI" id="CHEBI:15378"/>
        <dbReference type="ChEBI" id="CHEBI:33019"/>
        <dbReference type="ChEBI" id="CHEBI:61555"/>
        <dbReference type="ChEBI" id="CHEBI:246422"/>
        <dbReference type="EC" id="3.6.1.23"/>
    </reaction>
</comment>
<dbReference type="NCBIfam" id="TIGR00576">
    <property type="entry name" value="dut"/>
    <property type="match status" value="1"/>
</dbReference>
<keyword evidence="4" id="KW-0546">Nucleotide metabolism</keyword>
<feature type="domain" description="dUTPase-like" evidence="6">
    <location>
        <begin position="17"/>
        <end position="149"/>
    </location>
</feature>
<dbReference type="InterPro" id="IPR036157">
    <property type="entry name" value="dUTPase-like_sf"/>
</dbReference>
<dbReference type="RefSeq" id="WP_149170658.1">
    <property type="nucleotide sequence ID" value="NZ_VTOY01000001.1"/>
</dbReference>
<evidence type="ECO:0000256" key="4">
    <source>
        <dbReference type="ARBA" id="ARBA00023080"/>
    </source>
</evidence>
<gene>
    <name evidence="7" type="ORF">FZ040_03165</name>
</gene>
<protein>
    <recommendedName>
        <fullName evidence="2">dUTP diphosphatase</fullName>
        <ecNumber evidence="2">3.6.1.23</ecNumber>
    </recommendedName>
</protein>
<dbReference type="PANTHER" id="PTHR11241">
    <property type="entry name" value="DEOXYURIDINE 5'-TRIPHOSPHATE NUCLEOTIDOHYDROLASE"/>
    <property type="match status" value="1"/>
</dbReference>
<evidence type="ECO:0000256" key="5">
    <source>
        <dbReference type="ARBA" id="ARBA00047686"/>
    </source>
</evidence>
<dbReference type="GO" id="GO:0004170">
    <property type="term" value="F:dUTP diphosphatase activity"/>
    <property type="evidence" value="ECO:0007669"/>
    <property type="project" value="UniProtKB-EC"/>
</dbReference>
<sequence length="151" mass="16558">MKVRGFECVSDWQDKGIHLPERKTASSAGYDIEAGEDAIVKPGELTMVPTGVKAYMQSDEVLMIHIRSSMAIKQQLVLMNSVGVVDSDYYNNEDNEGHIFIAFWNRGTKPVAIQKGERIAQGIFQKYLTADDDVAGEGARRQGGFGSTGKA</sequence>
<keyword evidence="3 7" id="KW-0378">Hydrolase</keyword>
<evidence type="ECO:0000313" key="7">
    <source>
        <dbReference type="EMBL" id="TYZ25041.1"/>
    </source>
</evidence>